<dbReference type="InterPro" id="IPR003148">
    <property type="entry name" value="RCK_N"/>
</dbReference>
<feature type="transmembrane region" description="Helical" evidence="2">
    <location>
        <begin position="58"/>
        <end position="76"/>
    </location>
</feature>
<dbReference type="PROSITE" id="PS51202">
    <property type="entry name" value="RCK_C"/>
    <property type="match status" value="2"/>
</dbReference>
<dbReference type="SUPFAM" id="SSF81324">
    <property type="entry name" value="Voltage-gated potassium channels"/>
    <property type="match status" value="1"/>
</dbReference>
<dbReference type="AlphaFoldDB" id="A0A7J0BZ72"/>
<evidence type="ECO:0000259" key="4">
    <source>
        <dbReference type="PROSITE" id="PS51202"/>
    </source>
</evidence>
<dbReference type="GO" id="GO:0005886">
    <property type="term" value="C:plasma membrane"/>
    <property type="evidence" value="ECO:0007669"/>
    <property type="project" value="UniProtKB-SubCell"/>
</dbReference>
<dbReference type="PROSITE" id="PS51201">
    <property type="entry name" value="RCK_N"/>
    <property type="match status" value="1"/>
</dbReference>
<dbReference type="Proteomes" id="UP000503820">
    <property type="component" value="Unassembled WGS sequence"/>
</dbReference>
<evidence type="ECO:0000313" key="6">
    <source>
        <dbReference type="Proteomes" id="UP000503820"/>
    </source>
</evidence>
<dbReference type="InterPro" id="IPR050721">
    <property type="entry name" value="Trk_Ktr_HKT_K-transport"/>
</dbReference>
<organism evidence="5 6">
    <name type="scientific">Desulfovibrio psychrotolerans</name>
    <dbReference type="NCBI Taxonomy" id="415242"/>
    <lineage>
        <taxon>Bacteria</taxon>
        <taxon>Pseudomonadati</taxon>
        <taxon>Thermodesulfobacteriota</taxon>
        <taxon>Desulfovibrionia</taxon>
        <taxon>Desulfovibrionales</taxon>
        <taxon>Desulfovibrionaceae</taxon>
        <taxon>Desulfovibrio</taxon>
    </lineage>
</organism>
<dbReference type="InterPro" id="IPR006037">
    <property type="entry name" value="RCK_C"/>
</dbReference>
<dbReference type="SUPFAM" id="SSF51735">
    <property type="entry name" value="NAD(P)-binding Rossmann-fold domains"/>
    <property type="match status" value="2"/>
</dbReference>
<keyword evidence="2" id="KW-0812">Transmembrane</keyword>
<dbReference type="RefSeq" id="WP_174411047.1">
    <property type="nucleotide sequence ID" value="NZ_BLVP01000036.1"/>
</dbReference>
<feature type="transmembrane region" description="Helical" evidence="2">
    <location>
        <begin position="83"/>
        <end position="109"/>
    </location>
</feature>
<comment type="subcellular location">
    <subcellularLocation>
        <location evidence="1">Cell membrane</location>
        <topology evidence="1">Multi-pass membrane protein</topology>
    </subcellularLocation>
</comment>
<dbReference type="Gene3D" id="3.30.70.1450">
    <property type="entry name" value="Regulator of K+ conductance, C-terminal domain"/>
    <property type="match status" value="2"/>
</dbReference>
<dbReference type="EMBL" id="BLVP01000036">
    <property type="protein sequence ID" value="GFM38441.1"/>
    <property type="molecule type" value="Genomic_DNA"/>
</dbReference>
<dbReference type="InterPro" id="IPR036721">
    <property type="entry name" value="RCK_C_sf"/>
</dbReference>
<feature type="domain" description="RCK C-terminal" evidence="4">
    <location>
        <begin position="481"/>
        <end position="565"/>
    </location>
</feature>
<accession>A0A7J0BZ72</accession>
<keyword evidence="2" id="KW-1133">Transmembrane helix</keyword>
<evidence type="ECO:0000256" key="2">
    <source>
        <dbReference type="SAM" id="Phobius"/>
    </source>
</evidence>
<dbReference type="InterPro" id="IPR013099">
    <property type="entry name" value="K_chnl_dom"/>
</dbReference>
<dbReference type="Gene3D" id="3.40.50.720">
    <property type="entry name" value="NAD(P)-binding Rossmann-like Domain"/>
    <property type="match status" value="2"/>
</dbReference>
<dbReference type="PANTHER" id="PTHR43833:SF9">
    <property type="entry name" value="POTASSIUM CHANNEL PROTEIN YUGO-RELATED"/>
    <property type="match status" value="1"/>
</dbReference>
<reference evidence="5 6" key="1">
    <citation type="submission" date="2020-05" db="EMBL/GenBank/DDBJ databases">
        <title>Draft genome sequence of Desulfovibrio psychrotolerans JS1T.</title>
        <authorList>
            <person name="Ueno A."/>
            <person name="Tamazawa S."/>
            <person name="Tamamura S."/>
            <person name="Murakami T."/>
            <person name="Kiyama T."/>
            <person name="Inomata H."/>
            <person name="Amano Y."/>
            <person name="Miyakawa K."/>
            <person name="Tamaki H."/>
            <person name="Naganuma T."/>
            <person name="Kaneko K."/>
        </authorList>
    </citation>
    <scope>NUCLEOTIDE SEQUENCE [LARGE SCALE GENOMIC DNA]</scope>
    <source>
        <strain evidence="5 6">JS1</strain>
    </source>
</reference>
<proteinExistence type="predicted"/>
<gene>
    <name evidence="5" type="ORF">DSM19430T_31250</name>
</gene>
<dbReference type="PANTHER" id="PTHR43833">
    <property type="entry name" value="POTASSIUM CHANNEL PROTEIN 2-RELATED-RELATED"/>
    <property type="match status" value="1"/>
</dbReference>
<name>A0A7J0BZ72_9BACT</name>
<feature type="transmembrane region" description="Helical" evidence="2">
    <location>
        <begin position="23"/>
        <end position="46"/>
    </location>
</feature>
<dbReference type="Pfam" id="PF07885">
    <property type="entry name" value="Ion_trans_2"/>
    <property type="match status" value="1"/>
</dbReference>
<feature type="domain" description="RCK C-terminal" evidence="4">
    <location>
        <begin position="263"/>
        <end position="347"/>
    </location>
</feature>
<keyword evidence="2" id="KW-0472">Membrane</keyword>
<dbReference type="SUPFAM" id="SSF116726">
    <property type="entry name" value="TrkA C-terminal domain-like"/>
    <property type="match status" value="2"/>
</dbReference>
<comment type="caution">
    <text evidence="5">The sequence shown here is derived from an EMBL/GenBank/DDBJ whole genome shotgun (WGS) entry which is preliminary data.</text>
</comment>
<sequence>MKFMLSQMSALVQTGKQKNNTRLMVRFLLILLFLFFAYTAGFHFLMLYEGQEHSWITGLYWTLTVMSTLGFGDITFTSDAGRLFSILVMLSGVIFLLIMLPFTFIQFFYAPWLEAQNKARTPRSVPEGTKGHVILTHFDAVAVGIVEKLNQYNIPNVILVPDLQQALNLHESGFRVVVGELDDPETYKRLRVENAALVIVMNEDIASTNIIFTIREVSDSVITVTNADQDDSLDILNLAGSTHTFQFTKMLGQVLARRVLGVSMKANVIGSFDELLIAETPAMRTALQGRTLAESRLRETSGVTVVGLWEQGRFMLPSPGRRIEASTVLVLAGSETQLERYDRLMSSSKSPDAHNGPVLVLGGGRVGMSVASTLRDRGIDYRVVEKKAGRVQEDSRVVLGSAADLDVLTRAGINDTPSIIITTHDDDLNIFLTIYCRRLRPDVQIISRASLDRNINTLHRAGANLVMSFSSLCQTTILNLLRPEKLLMISEGLNIFRSMPNQKVVNKALHEQTIREETGCSVIAIKRGERMLINPDPATVVEPGDELILIGTAEGERKFAAFFQSAA</sequence>
<dbReference type="GO" id="GO:0008324">
    <property type="term" value="F:monoatomic cation transmembrane transporter activity"/>
    <property type="evidence" value="ECO:0007669"/>
    <property type="project" value="InterPro"/>
</dbReference>
<dbReference type="Pfam" id="PF02080">
    <property type="entry name" value="TrkA_C"/>
    <property type="match status" value="2"/>
</dbReference>
<feature type="domain" description="RCK N-terminal" evidence="3">
    <location>
        <begin position="355"/>
        <end position="468"/>
    </location>
</feature>
<keyword evidence="6" id="KW-1185">Reference proteome</keyword>
<dbReference type="InterPro" id="IPR036291">
    <property type="entry name" value="NAD(P)-bd_dom_sf"/>
</dbReference>
<dbReference type="GO" id="GO:0006813">
    <property type="term" value="P:potassium ion transport"/>
    <property type="evidence" value="ECO:0007669"/>
    <property type="project" value="InterPro"/>
</dbReference>
<evidence type="ECO:0000256" key="1">
    <source>
        <dbReference type="ARBA" id="ARBA00004651"/>
    </source>
</evidence>
<dbReference type="Pfam" id="PF02254">
    <property type="entry name" value="TrkA_N"/>
    <property type="match status" value="2"/>
</dbReference>
<evidence type="ECO:0000259" key="3">
    <source>
        <dbReference type="PROSITE" id="PS51201"/>
    </source>
</evidence>
<evidence type="ECO:0000313" key="5">
    <source>
        <dbReference type="EMBL" id="GFM38441.1"/>
    </source>
</evidence>
<protein>
    <submittedName>
        <fullName evidence="5">Potassium transporter</fullName>
    </submittedName>
</protein>
<dbReference type="Gene3D" id="1.10.287.70">
    <property type="match status" value="1"/>
</dbReference>